<dbReference type="AlphaFoldDB" id="A0A2I8VF59"/>
<evidence type="ECO:0000313" key="5">
    <source>
        <dbReference type="EMBL" id="AUV80504.1"/>
    </source>
</evidence>
<evidence type="ECO:0000259" key="4">
    <source>
        <dbReference type="PROSITE" id="PS01031"/>
    </source>
</evidence>
<dbReference type="EMBL" id="CP026309">
    <property type="protein sequence ID" value="AUV80504.1"/>
    <property type="molecule type" value="Genomic_DNA"/>
</dbReference>
<protein>
    <submittedName>
        <fullName evidence="5">Heat-shock protein Hsp20</fullName>
    </submittedName>
</protein>
<reference evidence="5 6" key="1">
    <citation type="submission" date="2018-01" db="EMBL/GenBank/DDBJ databases">
        <title>Complete genome sequence of Salinigranum rubrum GX10T, an extremely halophilic archaeon isolated from a marine solar saltern.</title>
        <authorList>
            <person name="Han S."/>
        </authorList>
    </citation>
    <scope>NUCLEOTIDE SEQUENCE [LARGE SCALE GENOMIC DNA]</scope>
    <source>
        <strain evidence="5 6">GX10</strain>
    </source>
</reference>
<feature type="compositionally biased region" description="Acidic residues" evidence="3">
    <location>
        <begin position="74"/>
        <end position="85"/>
    </location>
</feature>
<dbReference type="InterPro" id="IPR008978">
    <property type="entry name" value="HSP20-like_chaperone"/>
</dbReference>
<dbReference type="Proteomes" id="UP000236584">
    <property type="component" value="Chromosome"/>
</dbReference>
<accession>A0A2I8VF59</accession>
<dbReference type="PANTHER" id="PTHR11527">
    <property type="entry name" value="HEAT-SHOCK PROTEIN 20 FAMILY MEMBER"/>
    <property type="match status" value="1"/>
</dbReference>
<proteinExistence type="inferred from homology"/>
<dbReference type="CDD" id="cd06464">
    <property type="entry name" value="ACD_sHsps-like"/>
    <property type="match status" value="1"/>
</dbReference>
<dbReference type="RefSeq" id="WP_103424012.1">
    <property type="nucleotide sequence ID" value="NZ_CP026309.1"/>
</dbReference>
<dbReference type="GeneID" id="35590734"/>
<dbReference type="KEGG" id="srub:C2R22_01555"/>
<feature type="domain" description="SHSP" evidence="4">
    <location>
        <begin position="27"/>
        <end position="144"/>
    </location>
</feature>
<sequence length="144" mass="16294">MADRPNPFTDIERFFEQMNRTFGDVNVPTRPHEVAVDVAETESEIVVSADLPGFERDDITISVAGRDLSIAADHEEETETEEESDDTRYVRRERTHRALSRTVRLPDEVDEEAASATYTNGVLTVTLPRETVDDDDESHTIDID</sequence>
<keyword evidence="6" id="KW-1185">Reference proteome</keyword>
<dbReference type="PROSITE" id="PS01031">
    <property type="entry name" value="SHSP"/>
    <property type="match status" value="1"/>
</dbReference>
<dbReference type="Pfam" id="PF00011">
    <property type="entry name" value="HSP20"/>
    <property type="match status" value="1"/>
</dbReference>
<organism evidence="5 6">
    <name type="scientific">Salinigranum rubrum</name>
    <dbReference type="NCBI Taxonomy" id="755307"/>
    <lineage>
        <taxon>Archaea</taxon>
        <taxon>Methanobacteriati</taxon>
        <taxon>Methanobacteriota</taxon>
        <taxon>Stenosarchaea group</taxon>
        <taxon>Halobacteria</taxon>
        <taxon>Halobacteriales</taxon>
        <taxon>Haloferacaceae</taxon>
        <taxon>Salinigranum</taxon>
    </lineage>
</organism>
<dbReference type="SUPFAM" id="SSF49764">
    <property type="entry name" value="HSP20-like chaperones"/>
    <property type="match status" value="1"/>
</dbReference>
<gene>
    <name evidence="5" type="ORF">C2R22_01555</name>
</gene>
<evidence type="ECO:0000256" key="2">
    <source>
        <dbReference type="RuleBase" id="RU003616"/>
    </source>
</evidence>
<feature type="region of interest" description="Disordered" evidence="3">
    <location>
        <begin position="70"/>
        <end position="93"/>
    </location>
</feature>
<comment type="similarity">
    <text evidence="1 2">Belongs to the small heat shock protein (HSP20) family.</text>
</comment>
<dbReference type="OrthoDB" id="198277at2157"/>
<dbReference type="NCBIfam" id="NF041799">
    <property type="entry name" value="Hsp14"/>
    <property type="match status" value="1"/>
</dbReference>
<dbReference type="InterPro" id="IPR031107">
    <property type="entry name" value="Small_HSP"/>
</dbReference>
<evidence type="ECO:0000313" key="6">
    <source>
        <dbReference type="Proteomes" id="UP000236584"/>
    </source>
</evidence>
<dbReference type="InterPro" id="IPR002068">
    <property type="entry name" value="A-crystallin/Hsp20_dom"/>
</dbReference>
<evidence type="ECO:0000256" key="1">
    <source>
        <dbReference type="PROSITE-ProRule" id="PRU00285"/>
    </source>
</evidence>
<name>A0A2I8VF59_9EURY</name>
<evidence type="ECO:0000256" key="3">
    <source>
        <dbReference type="SAM" id="MobiDB-lite"/>
    </source>
</evidence>
<dbReference type="Gene3D" id="2.60.40.790">
    <property type="match status" value="1"/>
</dbReference>